<evidence type="ECO:0000259" key="3">
    <source>
        <dbReference type="Pfam" id="PF02885"/>
    </source>
</evidence>
<dbReference type="GO" id="GO:0000162">
    <property type="term" value="P:L-tryptophan biosynthetic process"/>
    <property type="evidence" value="ECO:0007669"/>
    <property type="project" value="InterPro"/>
</dbReference>
<dbReference type="NCBIfam" id="NF006005">
    <property type="entry name" value="PRK08136.1"/>
    <property type="match status" value="1"/>
</dbReference>
<reference evidence="4 5" key="1">
    <citation type="submission" date="2018-05" db="EMBL/GenBank/DDBJ databases">
        <title>Integrated omic analyses show evidence that a Ca. Accumulibacter phosphatis strain performs denitrification under micro-aerobic conditions.</title>
        <authorList>
            <person name="Camejo P.Y."/>
            <person name="Katherine M.D."/>
            <person name="Daniel N.R."/>
        </authorList>
    </citation>
    <scope>NUCLEOTIDE SEQUENCE [LARGE SCALE GENOMIC DNA]</scope>
    <source>
        <strain evidence="4">UW-LDO-IC</strain>
    </source>
</reference>
<dbReference type="Proteomes" id="UP000253831">
    <property type="component" value="Unassembled WGS sequence"/>
</dbReference>
<evidence type="ECO:0000313" key="5">
    <source>
        <dbReference type="Proteomes" id="UP000253831"/>
    </source>
</evidence>
<dbReference type="Gene3D" id="1.20.970.10">
    <property type="entry name" value="Transferase, Pyrimidine Nucleoside Phosphorylase, Chain C"/>
    <property type="match status" value="1"/>
</dbReference>
<protein>
    <submittedName>
        <fullName evidence="4">DNA-binding protein YbiB</fullName>
    </submittedName>
</protein>
<dbReference type="SUPFAM" id="SSF52418">
    <property type="entry name" value="Nucleoside phosphorylase/phosphoribosyltransferase catalytic domain"/>
    <property type="match status" value="1"/>
</dbReference>
<evidence type="ECO:0000313" key="4">
    <source>
        <dbReference type="EMBL" id="RDE49391.1"/>
    </source>
</evidence>
<dbReference type="InterPro" id="IPR017459">
    <property type="entry name" value="Glycosyl_Trfase_fam3_N_dom"/>
</dbReference>
<dbReference type="PANTHER" id="PTHR43285">
    <property type="entry name" value="ANTHRANILATE PHOSPHORIBOSYLTRANSFERASE"/>
    <property type="match status" value="1"/>
</dbReference>
<dbReference type="SUPFAM" id="SSF47648">
    <property type="entry name" value="Nucleoside phosphorylase/phosphoribosyltransferase N-terminal domain"/>
    <property type="match status" value="1"/>
</dbReference>
<dbReference type="GO" id="GO:0003677">
    <property type="term" value="F:DNA binding"/>
    <property type="evidence" value="ECO:0007669"/>
    <property type="project" value="UniProtKB-KW"/>
</dbReference>
<evidence type="ECO:0000256" key="2">
    <source>
        <dbReference type="ARBA" id="ARBA00022679"/>
    </source>
</evidence>
<name>A0A369XH11_9PROT</name>
<organism evidence="4 5">
    <name type="scientific">Candidatus Accumulibacter meliphilus</name>
    <dbReference type="NCBI Taxonomy" id="2211374"/>
    <lineage>
        <taxon>Bacteria</taxon>
        <taxon>Pseudomonadati</taxon>
        <taxon>Pseudomonadota</taxon>
        <taxon>Betaproteobacteria</taxon>
        <taxon>Candidatus Accumulibacter</taxon>
    </lineage>
</organism>
<accession>A0A369XH11</accession>
<dbReference type="PANTHER" id="PTHR43285:SF4">
    <property type="entry name" value="TRANSFERASE"/>
    <property type="match status" value="1"/>
</dbReference>
<dbReference type="Pfam" id="PF02885">
    <property type="entry name" value="Glycos_trans_3N"/>
    <property type="match status" value="1"/>
</dbReference>
<keyword evidence="1" id="KW-0328">Glycosyltransferase</keyword>
<keyword evidence="2" id="KW-0808">Transferase</keyword>
<keyword evidence="4" id="KW-0238">DNA-binding</keyword>
<dbReference type="AlphaFoldDB" id="A0A369XH11"/>
<proteinExistence type="predicted"/>
<gene>
    <name evidence="4" type="ORF">DVS81_16990</name>
</gene>
<dbReference type="GO" id="GO:0004048">
    <property type="term" value="F:anthranilate phosphoribosyltransferase activity"/>
    <property type="evidence" value="ECO:0007669"/>
    <property type="project" value="InterPro"/>
</dbReference>
<evidence type="ECO:0000256" key="1">
    <source>
        <dbReference type="ARBA" id="ARBA00022676"/>
    </source>
</evidence>
<dbReference type="GO" id="GO:0005829">
    <property type="term" value="C:cytosol"/>
    <property type="evidence" value="ECO:0007669"/>
    <property type="project" value="TreeGrafter"/>
</dbReference>
<comment type="caution">
    <text evidence="4">The sequence shown here is derived from an EMBL/GenBank/DDBJ whole genome shotgun (WGS) entry which is preliminary data.</text>
</comment>
<dbReference type="InterPro" id="IPR036320">
    <property type="entry name" value="Glycosyl_Trfase_fam3_N_dom_sf"/>
</dbReference>
<dbReference type="EMBL" id="QPGA01000044">
    <property type="protein sequence ID" value="RDE49391.1"/>
    <property type="molecule type" value="Genomic_DNA"/>
</dbReference>
<dbReference type="InterPro" id="IPR005940">
    <property type="entry name" value="Anthranilate_Pribosyl_Tfrase"/>
</dbReference>
<sequence>MNLAAVIREIGRGAAGARDMSSVEAQALYAAILDDQVPDLEQGAIAIALRMKTETIDEMVGFLAAANERLPSLARPAGHLRPVLIPTYNGARRSANLTPLLALLLQRFGVPVLVHGLSADYGRVTSAQIFAEFGLQACSSLAQAQLAIDEYGLAYVPLPLLSPGLDRQLALRNRLGLRNSAHSLVKMLDPFRGEALLLAAATHPDYITSMRAVLSAASAHALLLRGSEGEPFANPKRRPLIEHLHDGVSDILFEAERDSLRVLPQLPETCDAGATVAWMHRVLAGEASLPLPIANQLACCLYACGRASNFNHAKALVAIECAGLAVV</sequence>
<dbReference type="InterPro" id="IPR035902">
    <property type="entry name" value="Nuc_phospho_transferase"/>
</dbReference>
<dbReference type="Gene3D" id="3.40.1030.10">
    <property type="entry name" value="Nucleoside phosphorylase/phosphoribosyltransferase catalytic domain"/>
    <property type="match status" value="1"/>
</dbReference>
<feature type="domain" description="Glycosyl transferase family 3 N-terminal" evidence="3">
    <location>
        <begin position="6"/>
        <end position="66"/>
    </location>
</feature>